<keyword evidence="3" id="KW-1185">Reference proteome</keyword>
<dbReference type="AlphaFoldDB" id="A0A7J7E529"/>
<protein>
    <submittedName>
        <fullName evidence="2">Uncharacterized protein</fullName>
    </submittedName>
</protein>
<evidence type="ECO:0000313" key="3">
    <source>
        <dbReference type="Proteomes" id="UP000551758"/>
    </source>
</evidence>
<feature type="region of interest" description="Disordered" evidence="1">
    <location>
        <begin position="71"/>
        <end position="103"/>
    </location>
</feature>
<feature type="compositionally biased region" description="Low complexity" evidence="1">
    <location>
        <begin position="1"/>
        <end position="31"/>
    </location>
</feature>
<feature type="region of interest" description="Disordered" evidence="1">
    <location>
        <begin position="1"/>
        <end position="50"/>
    </location>
</feature>
<organism evidence="2 3">
    <name type="scientific">Diceros bicornis minor</name>
    <name type="common">South-central black rhinoceros</name>
    <dbReference type="NCBI Taxonomy" id="77932"/>
    <lineage>
        <taxon>Eukaryota</taxon>
        <taxon>Metazoa</taxon>
        <taxon>Chordata</taxon>
        <taxon>Craniata</taxon>
        <taxon>Vertebrata</taxon>
        <taxon>Euteleostomi</taxon>
        <taxon>Mammalia</taxon>
        <taxon>Eutheria</taxon>
        <taxon>Laurasiatheria</taxon>
        <taxon>Perissodactyla</taxon>
        <taxon>Rhinocerotidae</taxon>
        <taxon>Diceros</taxon>
    </lineage>
</organism>
<dbReference type="EMBL" id="JACDTQ010004070">
    <property type="protein sequence ID" value="KAF5910837.1"/>
    <property type="molecule type" value="Genomic_DNA"/>
</dbReference>
<proteinExistence type="predicted"/>
<accession>A0A7J7E529</accession>
<feature type="compositionally biased region" description="Polar residues" evidence="1">
    <location>
        <begin position="78"/>
        <end position="94"/>
    </location>
</feature>
<comment type="caution">
    <text evidence="2">The sequence shown here is derived from an EMBL/GenBank/DDBJ whole genome shotgun (WGS) entry which is preliminary data.</text>
</comment>
<evidence type="ECO:0000256" key="1">
    <source>
        <dbReference type="SAM" id="MobiDB-lite"/>
    </source>
</evidence>
<sequence length="103" mass="10690">MPCGGAAAEVGERAPGAGRARGLLSRAPAPRTGGCRLRARERRWGPRAAQSRATDYLLRFPLAGDSDVSKGEILQDSAAESRTPTATESVTTRRPPSCGKAGG</sequence>
<evidence type="ECO:0000313" key="2">
    <source>
        <dbReference type="EMBL" id="KAF5910837.1"/>
    </source>
</evidence>
<name>A0A7J7E529_DICBM</name>
<dbReference type="Proteomes" id="UP000551758">
    <property type="component" value="Unassembled WGS sequence"/>
</dbReference>
<reference evidence="2 3" key="1">
    <citation type="journal article" date="2020" name="Mol. Biol. Evol.">
        <title>Interspecific Gene Flow and the Evolution of Specialization in Black and White Rhinoceros.</title>
        <authorList>
            <person name="Moodley Y."/>
            <person name="Westbury M.V."/>
            <person name="Russo I.M."/>
            <person name="Gopalakrishnan S."/>
            <person name="Rakotoarivelo A."/>
            <person name="Olsen R.A."/>
            <person name="Prost S."/>
            <person name="Tunstall T."/>
            <person name="Ryder O.A."/>
            <person name="Dalen L."/>
            <person name="Bruford M.W."/>
        </authorList>
    </citation>
    <scope>NUCLEOTIDE SEQUENCE [LARGE SCALE GENOMIC DNA]</scope>
    <source>
        <strain evidence="2">SBR-YM</strain>
        <tissue evidence="2">Skin</tissue>
    </source>
</reference>
<gene>
    <name evidence="2" type="ORF">HPG69_004928</name>
</gene>